<dbReference type="STRING" id="767770.A0A1L9MSB1"/>
<dbReference type="OrthoDB" id="4502470at2759"/>
<dbReference type="AlphaFoldDB" id="A0A1L9MSB1"/>
<accession>A0A1L9MSB1</accession>
<organism evidence="3 4">
    <name type="scientific">Aspergillus tubingensis (strain CBS 134.48)</name>
    <dbReference type="NCBI Taxonomy" id="767770"/>
    <lineage>
        <taxon>Eukaryota</taxon>
        <taxon>Fungi</taxon>
        <taxon>Dikarya</taxon>
        <taxon>Ascomycota</taxon>
        <taxon>Pezizomycotina</taxon>
        <taxon>Eurotiomycetes</taxon>
        <taxon>Eurotiomycetidae</taxon>
        <taxon>Eurotiales</taxon>
        <taxon>Aspergillaceae</taxon>
        <taxon>Aspergillus</taxon>
        <taxon>Aspergillus subgen. Circumdati</taxon>
    </lineage>
</organism>
<feature type="region of interest" description="Disordered" evidence="1">
    <location>
        <begin position="342"/>
        <end position="363"/>
    </location>
</feature>
<dbReference type="EMBL" id="KV878208">
    <property type="protein sequence ID" value="OJI79931.1"/>
    <property type="molecule type" value="Genomic_DNA"/>
</dbReference>
<keyword evidence="2" id="KW-0472">Membrane</keyword>
<evidence type="ECO:0000256" key="2">
    <source>
        <dbReference type="SAM" id="Phobius"/>
    </source>
</evidence>
<dbReference type="OMA" id="NCIESPP"/>
<evidence type="ECO:0000256" key="1">
    <source>
        <dbReference type="SAM" id="MobiDB-lite"/>
    </source>
</evidence>
<keyword evidence="2" id="KW-0812">Transmembrane</keyword>
<feature type="region of interest" description="Disordered" evidence="1">
    <location>
        <begin position="377"/>
        <end position="398"/>
    </location>
</feature>
<feature type="transmembrane region" description="Helical" evidence="2">
    <location>
        <begin position="81"/>
        <end position="101"/>
    </location>
</feature>
<keyword evidence="4" id="KW-1185">Reference proteome</keyword>
<keyword evidence="2" id="KW-1133">Transmembrane helix</keyword>
<reference evidence="4" key="1">
    <citation type="journal article" date="2017" name="Genome Biol.">
        <title>Comparative genomics reveals high biological diversity and specific adaptations in the industrially and medically important fungal genus Aspergillus.</title>
        <authorList>
            <person name="de Vries R.P."/>
            <person name="Riley R."/>
            <person name="Wiebenga A."/>
            <person name="Aguilar-Osorio G."/>
            <person name="Amillis S."/>
            <person name="Uchima C.A."/>
            <person name="Anderluh G."/>
            <person name="Asadollahi M."/>
            <person name="Askin M."/>
            <person name="Barry K."/>
            <person name="Battaglia E."/>
            <person name="Bayram O."/>
            <person name="Benocci T."/>
            <person name="Braus-Stromeyer S.A."/>
            <person name="Caldana C."/>
            <person name="Canovas D."/>
            <person name="Cerqueira G.C."/>
            <person name="Chen F."/>
            <person name="Chen W."/>
            <person name="Choi C."/>
            <person name="Clum A."/>
            <person name="Dos Santos R.A."/>
            <person name="Damasio A.R."/>
            <person name="Diallinas G."/>
            <person name="Emri T."/>
            <person name="Fekete E."/>
            <person name="Flipphi M."/>
            <person name="Freyberg S."/>
            <person name="Gallo A."/>
            <person name="Gournas C."/>
            <person name="Habgood R."/>
            <person name="Hainaut M."/>
            <person name="Harispe M.L."/>
            <person name="Henrissat B."/>
            <person name="Hilden K.S."/>
            <person name="Hope R."/>
            <person name="Hossain A."/>
            <person name="Karabika E."/>
            <person name="Karaffa L."/>
            <person name="Karanyi Z."/>
            <person name="Krasevec N."/>
            <person name="Kuo A."/>
            <person name="Kusch H."/>
            <person name="LaButti K."/>
            <person name="Lagendijk E.L."/>
            <person name="Lapidus A."/>
            <person name="Levasseur A."/>
            <person name="Lindquist E."/>
            <person name="Lipzen A."/>
            <person name="Logrieco A.F."/>
            <person name="MacCabe A."/>
            <person name="Maekelae M.R."/>
            <person name="Malavazi I."/>
            <person name="Melin P."/>
            <person name="Meyer V."/>
            <person name="Mielnichuk N."/>
            <person name="Miskei M."/>
            <person name="Molnar A.P."/>
            <person name="Mule G."/>
            <person name="Ngan C.Y."/>
            <person name="Orejas M."/>
            <person name="Orosz E."/>
            <person name="Ouedraogo J.P."/>
            <person name="Overkamp K.M."/>
            <person name="Park H.-S."/>
            <person name="Perrone G."/>
            <person name="Piumi F."/>
            <person name="Punt P.J."/>
            <person name="Ram A.F."/>
            <person name="Ramon A."/>
            <person name="Rauscher S."/>
            <person name="Record E."/>
            <person name="Riano-Pachon D.M."/>
            <person name="Robert V."/>
            <person name="Roehrig J."/>
            <person name="Ruller R."/>
            <person name="Salamov A."/>
            <person name="Salih N.S."/>
            <person name="Samson R.A."/>
            <person name="Sandor E."/>
            <person name="Sanguinetti M."/>
            <person name="Schuetze T."/>
            <person name="Sepcic K."/>
            <person name="Shelest E."/>
            <person name="Sherlock G."/>
            <person name="Sophianopoulou V."/>
            <person name="Squina F.M."/>
            <person name="Sun H."/>
            <person name="Susca A."/>
            <person name="Todd R.B."/>
            <person name="Tsang A."/>
            <person name="Unkles S.E."/>
            <person name="van de Wiele N."/>
            <person name="van Rossen-Uffink D."/>
            <person name="Oliveira J.V."/>
            <person name="Vesth T.C."/>
            <person name="Visser J."/>
            <person name="Yu J.-H."/>
            <person name="Zhou M."/>
            <person name="Andersen M.R."/>
            <person name="Archer D.B."/>
            <person name="Baker S.E."/>
            <person name="Benoit I."/>
            <person name="Brakhage A.A."/>
            <person name="Braus G.H."/>
            <person name="Fischer R."/>
            <person name="Frisvad J.C."/>
            <person name="Goldman G.H."/>
            <person name="Houbraken J."/>
            <person name="Oakley B."/>
            <person name="Pocsi I."/>
            <person name="Scazzocchio C."/>
            <person name="Seiboth B."/>
            <person name="vanKuyk P.A."/>
            <person name="Wortman J."/>
            <person name="Dyer P.S."/>
            <person name="Grigoriev I.V."/>
        </authorList>
    </citation>
    <scope>NUCLEOTIDE SEQUENCE [LARGE SCALE GENOMIC DNA]</scope>
    <source>
        <strain evidence="4">CBS 134.48</strain>
    </source>
</reference>
<feature type="transmembrane region" description="Helical" evidence="2">
    <location>
        <begin position="312"/>
        <end position="336"/>
    </location>
</feature>
<evidence type="ECO:0000313" key="4">
    <source>
        <dbReference type="Proteomes" id="UP000184304"/>
    </source>
</evidence>
<name>A0A1L9MSB1_ASPTC</name>
<dbReference type="VEuPathDB" id="FungiDB:ASPTUDRAFT_59948"/>
<protein>
    <submittedName>
        <fullName evidence="3">Uncharacterized protein</fullName>
    </submittedName>
</protein>
<sequence>MKATVWLANSRPDGDPPVNLRIDPLRMLLEADCEKCDTDSYRPDSRETRCHHENRTIQYMLLGEKGEVTPSAIYSLTDASFLAAMFPAFAVLIVAVPILAMSDTWYTSTTMKTVVTAATDTQVQVFEGREIIYDEIFGSLAGSIVDVNTVEGQTTIVMNCIESPPARCDLEADRIPRTITIGPSTYIHSSSGTEQDPQKYTISIDSRACRIFSSTQRASCETYMSSWYSDPTTIMSMETMRTTILGPGEITYHPLSVTAGVEKLLSPVTTTQTQNKTAVATSTALTSTTAAAFTTTAAPSPSQTPEIHSSKAWIAGPVAGAVAGCGLIVAAAYWCLRGRRQREPSADSRPITQDPSEEIKRLGSPVRYAYKAGMAAETQGTPVSELPADEPSCVQHTA</sequence>
<evidence type="ECO:0000313" key="3">
    <source>
        <dbReference type="EMBL" id="OJI79931.1"/>
    </source>
</evidence>
<dbReference type="Proteomes" id="UP000184304">
    <property type="component" value="Unassembled WGS sequence"/>
</dbReference>
<gene>
    <name evidence="3" type="ORF">ASPTUDRAFT_59948</name>
</gene>
<proteinExistence type="predicted"/>